<reference evidence="2 3" key="1">
    <citation type="journal article" date="2017" name="Mol. Biol. Evol.">
        <title>The 4-celled Tetrabaena socialis nuclear genome reveals the essential components for genetic control of cell number at the origin of multicellularity in the volvocine lineage.</title>
        <authorList>
            <person name="Featherston J."/>
            <person name="Arakaki Y."/>
            <person name="Hanschen E.R."/>
            <person name="Ferris P.J."/>
            <person name="Michod R.E."/>
            <person name="Olson B.J.S.C."/>
            <person name="Nozaki H."/>
            <person name="Durand P.M."/>
        </authorList>
    </citation>
    <scope>NUCLEOTIDE SEQUENCE [LARGE SCALE GENOMIC DNA]</scope>
    <source>
        <strain evidence="2 3">NIES-571</strain>
    </source>
</reference>
<feature type="compositionally biased region" description="Pro residues" evidence="1">
    <location>
        <begin position="320"/>
        <end position="333"/>
    </location>
</feature>
<evidence type="ECO:0000313" key="3">
    <source>
        <dbReference type="Proteomes" id="UP000236333"/>
    </source>
</evidence>
<dbReference type="Proteomes" id="UP000236333">
    <property type="component" value="Unassembled WGS sequence"/>
</dbReference>
<name>A0A2J8A6Y9_9CHLO</name>
<gene>
    <name evidence="2" type="ORF">TSOC_005252</name>
</gene>
<dbReference type="AlphaFoldDB" id="A0A2J8A6Y9"/>
<evidence type="ECO:0000313" key="2">
    <source>
        <dbReference type="EMBL" id="PNH08253.1"/>
    </source>
</evidence>
<feature type="compositionally biased region" description="Low complexity" evidence="1">
    <location>
        <begin position="12"/>
        <end position="30"/>
    </location>
</feature>
<dbReference type="EMBL" id="PGGS01000138">
    <property type="protein sequence ID" value="PNH08253.1"/>
    <property type="molecule type" value="Genomic_DNA"/>
</dbReference>
<organism evidence="2 3">
    <name type="scientific">Tetrabaena socialis</name>
    <dbReference type="NCBI Taxonomy" id="47790"/>
    <lineage>
        <taxon>Eukaryota</taxon>
        <taxon>Viridiplantae</taxon>
        <taxon>Chlorophyta</taxon>
        <taxon>core chlorophytes</taxon>
        <taxon>Chlorophyceae</taxon>
        <taxon>CS clade</taxon>
        <taxon>Chlamydomonadales</taxon>
        <taxon>Tetrabaenaceae</taxon>
        <taxon>Tetrabaena</taxon>
    </lineage>
</organism>
<dbReference type="OrthoDB" id="540540at2759"/>
<sequence length="660" mass="67269">MNARDYRGGVGHSVVDGGSSNSTPQPLSSFPSPPSGGGSGADCGCTQSSYSLVWGADVVLGSSGAVAASGRAGLRRCRLVACSMQVAGQNTVRRCAPSSCSASTTPPSRQFYAFRLQPRGGAAAAAASSATNAGAFASASVSSSSSSSSASASASASASSSSSASASASASSSSGPAAATASASASGPWLLPRLRFLTFQIDPLRATSCYAVAEGSVVRPGSLGQAFGAGVWFLPDGPGAGEGADPAGLPVLATIGVSAYGTDLELTLDMGDLPDRLAALQQSSPPPRLAPPPPRPPRPPPPDVPPDVPHVDPAAEPPGDAQPPPDGAEPPADPAASTGDLPRRLIATAEAEVVAEEEATVRRSMASAAAAAAATTDDAPGAALMRGTFLVGRCGRVALQRLCRTRAPDGSGTCLVAFVMEAPPPPLQPPQPPGASAPAPLLPPGAPPPAAPPVLPNAPPPRQPPSLPFPAPSNPSPVPPSPGPQPPSFPPPSPGPQPPTYHTFRLYPKACNETVFVGARNVCGSIRAVVNKIAFRFAVSTASCFNQTDPLETLDKANNYRRVTVVRWRGVRFWNDTSPARPDTWLPARVGTTYSGRSIELYIYGLKYAYTDGFFMLLRCAAAPTFGEMCKRSQAGMCLFAFVDTPGHEYVSICRTQGVT</sequence>
<evidence type="ECO:0000256" key="1">
    <source>
        <dbReference type="SAM" id="MobiDB-lite"/>
    </source>
</evidence>
<feature type="compositionally biased region" description="Pro residues" evidence="1">
    <location>
        <begin position="425"/>
        <end position="499"/>
    </location>
</feature>
<feature type="region of interest" description="Disordered" evidence="1">
    <location>
        <begin position="278"/>
        <end position="339"/>
    </location>
</feature>
<proteinExistence type="predicted"/>
<feature type="region of interest" description="Disordered" evidence="1">
    <location>
        <begin position="1"/>
        <end position="41"/>
    </location>
</feature>
<feature type="region of interest" description="Disordered" evidence="1">
    <location>
        <begin position="425"/>
        <end position="501"/>
    </location>
</feature>
<evidence type="ECO:0008006" key="4">
    <source>
        <dbReference type="Google" id="ProtNLM"/>
    </source>
</evidence>
<accession>A0A2J8A6Y9</accession>
<keyword evidence="3" id="KW-1185">Reference proteome</keyword>
<feature type="compositionally biased region" description="Pro residues" evidence="1">
    <location>
        <begin position="284"/>
        <end position="308"/>
    </location>
</feature>
<protein>
    <recommendedName>
        <fullName evidence="4">Pherophorin domain-containing protein</fullName>
    </recommendedName>
</protein>
<comment type="caution">
    <text evidence="2">The sequence shown here is derived from an EMBL/GenBank/DDBJ whole genome shotgun (WGS) entry which is preliminary data.</text>
</comment>
<dbReference type="PRINTS" id="PR01217">
    <property type="entry name" value="PRICHEXTENSN"/>
</dbReference>